<feature type="compositionally biased region" description="Acidic residues" evidence="1">
    <location>
        <begin position="292"/>
        <end position="302"/>
    </location>
</feature>
<proteinExistence type="predicted"/>
<organism evidence="2 3">
    <name type="scientific">Rhypophila decipiens</name>
    <dbReference type="NCBI Taxonomy" id="261697"/>
    <lineage>
        <taxon>Eukaryota</taxon>
        <taxon>Fungi</taxon>
        <taxon>Dikarya</taxon>
        <taxon>Ascomycota</taxon>
        <taxon>Pezizomycotina</taxon>
        <taxon>Sordariomycetes</taxon>
        <taxon>Sordariomycetidae</taxon>
        <taxon>Sordariales</taxon>
        <taxon>Naviculisporaceae</taxon>
        <taxon>Rhypophila</taxon>
    </lineage>
</organism>
<dbReference type="Proteomes" id="UP001301769">
    <property type="component" value="Unassembled WGS sequence"/>
</dbReference>
<reference evidence="2" key="1">
    <citation type="journal article" date="2023" name="Mol. Phylogenet. Evol.">
        <title>Genome-scale phylogeny and comparative genomics of the fungal order Sordariales.</title>
        <authorList>
            <person name="Hensen N."/>
            <person name="Bonometti L."/>
            <person name="Westerberg I."/>
            <person name="Brannstrom I.O."/>
            <person name="Guillou S."/>
            <person name="Cros-Aarteil S."/>
            <person name="Calhoun S."/>
            <person name="Haridas S."/>
            <person name="Kuo A."/>
            <person name="Mondo S."/>
            <person name="Pangilinan J."/>
            <person name="Riley R."/>
            <person name="LaButti K."/>
            <person name="Andreopoulos B."/>
            <person name="Lipzen A."/>
            <person name="Chen C."/>
            <person name="Yan M."/>
            <person name="Daum C."/>
            <person name="Ng V."/>
            <person name="Clum A."/>
            <person name="Steindorff A."/>
            <person name="Ohm R.A."/>
            <person name="Martin F."/>
            <person name="Silar P."/>
            <person name="Natvig D.O."/>
            <person name="Lalanne C."/>
            <person name="Gautier V."/>
            <person name="Ament-Velasquez S.L."/>
            <person name="Kruys A."/>
            <person name="Hutchinson M.I."/>
            <person name="Powell A.J."/>
            <person name="Barry K."/>
            <person name="Miller A.N."/>
            <person name="Grigoriev I.V."/>
            <person name="Debuchy R."/>
            <person name="Gladieux P."/>
            <person name="Hiltunen Thoren M."/>
            <person name="Johannesson H."/>
        </authorList>
    </citation>
    <scope>NUCLEOTIDE SEQUENCE</scope>
    <source>
        <strain evidence="2">PSN293</strain>
    </source>
</reference>
<evidence type="ECO:0000313" key="3">
    <source>
        <dbReference type="Proteomes" id="UP001301769"/>
    </source>
</evidence>
<name>A0AAN7B2W9_9PEZI</name>
<keyword evidence="3" id="KW-1185">Reference proteome</keyword>
<dbReference type="AlphaFoldDB" id="A0AAN7B2W9"/>
<dbReference type="EMBL" id="MU858265">
    <property type="protein sequence ID" value="KAK4207967.1"/>
    <property type="molecule type" value="Genomic_DNA"/>
</dbReference>
<protein>
    <recommendedName>
        <fullName evidence="4">Gag protein</fullName>
    </recommendedName>
</protein>
<feature type="region of interest" description="Disordered" evidence="1">
    <location>
        <begin position="289"/>
        <end position="357"/>
    </location>
</feature>
<sequence>MNTNNDKMVLLASSDDWESWNLQFQAQAVAGGIWSQIQGLTPFLEEPSAPNPAHHKHKTPSQSTITARGSMDPMPDDDESGPANLPITTADLTADGFRTFQMDWTIYQSNKKEYSQQFEEVKRLKQWILKTISPHLQLTSCDPIQPITHWYKVLKTQAGISDDEALHNAREAYRLATKPLLRAPKDLIKWSESWEQAIAMAQRKGVPEALTTKTWLYDFLDAVKPVLGHWVTSYKLSIPKSAQLTLNYRAVANDFREEVRQSTKARIPVGSRIAKGSFGPSFAGKEAKDAYWEDAPDSEVEPGSDGGEQNNGRKRQRGSGSGDGYGKRKKQRSSDPVNPPEGKRPKNGPKKAPGTATTTCPCCGQFHHLKKCWYVFPELAPDGFVEREHVRMRVKEALLDPKLQQEVERLQIKSN</sequence>
<reference evidence="2" key="2">
    <citation type="submission" date="2023-05" db="EMBL/GenBank/DDBJ databases">
        <authorList>
            <consortium name="Lawrence Berkeley National Laboratory"/>
            <person name="Steindorff A."/>
            <person name="Hensen N."/>
            <person name="Bonometti L."/>
            <person name="Westerberg I."/>
            <person name="Brannstrom I.O."/>
            <person name="Guillou S."/>
            <person name="Cros-Aarteil S."/>
            <person name="Calhoun S."/>
            <person name="Haridas S."/>
            <person name="Kuo A."/>
            <person name="Mondo S."/>
            <person name="Pangilinan J."/>
            <person name="Riley R."/>
            <person name="Labutti K."/>
            <person name="Andreopoulos B."/>
            <person name="Lipzen A."/>
            <person name="Chen C."/>
            <person name="Yanf M."/>
            <person name="Daum C."/>
            <person name="Ng V."/>
            <person name="Clum A."/>
            <person name="Ohm R."/>
            <person name="Martin F."/>
            <person name="Silar P."/>
            <person name="Natvig D."/>
            <person name="Lalanne C."/>
            <person name="Gautier V."/>
            <person name="Ament-Velasquez S.L."/>
            <person name="Kruys A."/>
            <person name="Hutchinson M.I."/>
            <person name="Powell A.J."/>
            <person name="Barry K."/>
            <person name="Miller A.N."/>
            <person name="Grigoriev I.V."/>
            <person name="Debuchy R."/>
            <person name="Gladieux P."/>
            <person name="Thoren M.H."/>
            <person name="Johannesson H."/>
        </authorList>
    </citation>
    <scope>NUCLEOTIDE SEQUENCE</scope>
    <source>
        <strain evidence="2">PSN293</strain>
    </source>
</reference>
<evidence type="ECO:0000313" key="2">
    <source>
        <dbReference type="EMBL" id="KAK4207967.1"/>
    </source>
</evidence>
<comment type="caution">
    <text evidence="2">The sequence shown here is derived from an EMBL/GenBank/DDBJ whole genome shotgun (WGS) entry which is preliminary data.</text>
</comment>
<evidence type="ECO:0000256" key="1">
    <source>
        <dbReference type="SAM" id="MobiDB-lite"/>
    </source>
</evidence>
<accession>A0AAN7B2W9</accession>
<feature type="region of interest" description="Disordered" evidence="1">
    <location>
        <begin position="45"/>
        <end position="80"/>
    </location>
</feature>
<evidence type="ECO:0008006" key="4">
    <source>
        <dbReference type="Google" id="ProtNLM"/>
    </source>
</evidence>
<gene>
    <name evidence="2" type="ORF">QBC37DRAFT_85266</name>
</gene>